<proteinExistence type="predicted"/>
<organism evidence="1 2">
    <name type="scientific">Medicago truncatula</name>
    <name type="common">Barrel medic</name>
    <name type="synonym">Medicago tribuloides</name>
    <dbReference type="NCBI Taxonomy" id="3880"/>
    <lineage>
        <taxon>Eukaryota</taxon>
        <taxon>Viridiplantae</taxon>
        <taxon>Streptophyta</taxon>
        <taxon>Embryophyta</taxon>
        <taxon>Tracheophyta</taxon>
        <taxon>Spermatophyta</taxon>
        <taxon>Magnoliopsida</taxon>
        <taxon>eudicotyledons</taxon>
        <taxon>Gunneridae</taxon>
        <taxon>Pentapetalae</taxon>
        <taxon>rosids</taxon>
        <taxon>fabids</taxon>
        <taxon>Fabales</taxon>
        <taxon>Fabaceae</taxon>
        <taxon>Papilionoideae</taxon>
        <taxon>50 kb inversion clade</taxon>
        <taxon>NPAAA clade</taxon>
        <taxon>Hologalegina</taxon>
        <taxon>IRL clade</taxon>
        <taxon>Trifolieae</taxon>
        <taxon>Medicago</taxon>
    </lineage>
</organism>
<protein>
    <submittedName>
        <fullName evidence="1">Uncharacterized protein</fullName>
    </submittedName>
</protein>
<reference evidence="2" key="1">
    <citation type="journal article" date="2018" name="Nat. Plants">
        <title>Whole-genome landscape of Medicago truncatula symbiotic genes.</title>
        <authorList>
            <person name="Pecrix Y."/>
            <person name="Staton S.E."/>
            <person name="Sallet E."/>
            <person name="Lelandais-Briere C."/>
            <person name="Moreau S."/>
            <person name="Carrere S."/>
            <person name="Blein T."/>
            <person name="Jardinaud M.F."/>
            <person name="Latrasse D."/>
            <person name="Zouine M."/>
            <person name="Zahm M."/>
            <person name="Kreplak J."/>
            <person name="Mayjonade B."/>
            <person name="Satge C."/>
            <person name="Perez M."/>
            <person name="Cauet S."/>
            <person name="Marande W."/>
            <person name="Chantry-Darmon C."/>
            <person name="Lopez-Roques C."/>
            <person name="Bouchez O."/>
            <person name="Berard A."/>
            <person name="Debelle F."/>
            <person name="Munos S."/>
            <person name="Bendahmane A."/>
            <person name="Berges H."/>
            <person name="Niebel A."/>
            <person name="Buitink J."/>
            <person name="Frugier F."/>
            <person name="Benhamed M."/>
            <person name="Crespi M."/>
            <person name="Gouzy J."/>
            <person name="Gamas P."/>
        </authorList>
    </citation>
    <scope>NUCLEOTIDE SEQUENCE [LARGE SCALE GENOMIC DNA]</scope>
    <source>
        <strain evidence="2">cv. Jemalong A17</strain>
    </source>
</reference>
<comment type="caution">
    <text evidence="1">The sequence shown here is derived from an EMBL/GenBank/DDBJ whole genome shotgun (WGS) entry which is preliminary data.</text>
</comment>
<dbReference type="Proteomes" id="UP000265566">
    <property type="component" value="Chromosome 8"/>
</dbReference>
<dbReference type="EMBL" id="PSQE01000008">
    <property type="protein sequence ID" value="RHN39753.1"/>
    <property type="molecule type" value="Genomic_DNA"/>
</dbReference>
<evidence type="ECO:0000313" key="2">
    <source>
        <dbReference type="Proteomes" id="UP000265566"/>
    </source>
</evidence>
<dbReference type="Gramene" id="rna45815">
    <property type="protein sequence ID" value="RHN39753.1"/>
    <property type="gene ID" value="gene45815"/>
</dbReference>
<dbReference type="AlphaFoldDB" id="A0A396GGJ7"/>
<name>A0A396GGJ7_MEDTR</name>
<sequence>MQALETVLHVFRDCDQVKPVWLYFKKSATGSFLCVNNSSIWLVENLVKNGADVILETWTVLFAAVLDRIWSNRNEFVFSNGNHSIKRIIHQSEDMARDF</sequence>
<evidence type="ECO:0000313" key="1">
    <source>
        <dbReference type="EMBL" id="RHN39753.1"/>
    </source>
</evidence>
<gene>
    <name evidence="1" type="ORF">MtrunA17_Chr8g0347311</name>
</gene>
<accession>A0A396GGJ7</accession>